<reference evidence="5 6" key="1">
    <citation type="submission" date="2017-07" db="EMBL/GenBank/DDBJ databases">
        <title>blaIMP-27 on transferable plasmids in Proteus mirabilis and Providencia rettgeri.</title>
        <authorList>
            <person name="Potter R."/>
        </authorList>
    </citation>
    <scope>NUCLEOTIDE SEQUENCE [LARGE SCALE GENOMIC DNA]</scope>
    <source>
        <strain evidence="5 6">PR1</strain>
    </source>
</reference>
<gene>
    <name evidence="5" type="ORF">CHI95_03940</name>
    <name evidence="3" type="ORF">KYI77_00430</name>
    <name evidence="4" type="ORF">OGX73_05960</name>
</gene>
<dbReference type="PANTHER" id="PTHR33420:SF26">
    <property type="entry name" value="FIMBRIAL SUBUNIT"/>
    <property type="match status" value="1"/>
</dbReference>
<dbReference type="EMBL" id="JAOWIN010000003">
    <property type="protein sequence ID" value="MDI9092162.1"/>
    <property type="molecule type" value="Genomic_DNA"/>
</dbReference>
<comment type="caution">
    <text evidence="5">The sequence shown here is derived from an EMBL/GenBank/DDBJ whole genome shotgun (WGS) entry which is preliminary data.</text>
</comment>
<proteinExistence type="predicted"/>
<feature type="chain" id="PRO_5011920034" evidence="1">
    <location>
        <begin position="23"/>
        <end position="171"/>
    </location>
</feature>
<feature type="domain" description="Fimbrial-type adhesion" evidence="2">
    <location>
        <begin position="29"/>
        <end position="170"/>
    </location>
</feature>
<protein>
    <submittedName>
        <fullName evidence="5">Type 1 fimbrial protein</fullName>
    </submittedName>
</protein>
<dbReference type="GO" id="GO:0043709">
    <property type="term" value="P:cell adhesion involved in single-species biofilm formation"/>
    <property type="evidence" value="ECO:0007669"/>
    <property type="project" value="TreeGrafter"/>
</dbReference>
<dbReference type="Proteomes" id="UP000216001">
    <property type="component" value="Unassembled WGS sequence"/>
</dbReference>
<dbReference type="EMBL" id="NOWC01000003">
    <property type="protein sequence ID" value="OZS75869.1"/>
    <property type="molecule type" value="Genomic_DNA"/>
</dbReference>
<evidence type="ECO:0000256" key="1">
    <source>
        <dbReference type="SAM" id="SignalP"/>
    </source>
</evidence>
<dbReference type="PANTHER" id="PTHR33420">
    <property type="entry name" value="FIMBRIAL SUBUNIT ELFA-RELATED"/>
    <property type="match status" value="1"/>
</dbReference>
<dbReference type="InterPro" id="IPR000259">
    <property type="entry name" value="Adhesion_dom_fimbrial"/>
</dbReference>
<dbReference type="Gene3D" id="2.60.40.1090">
    <property type="entry name" value="Fimbrial-type adhesion domain"/>
    <property type="match status" value="1"/>
</dbReference>
<evidence type="ECO:0000313" key="6">
    <source>
        <dbReference type="Proteomes" id="UP000216001"/>
    </source>
</evidence>
<organism evidence="5 6">
    <name type="scientific">Providencia rettgeri</name>
    <dbReference type="NCBI Taxonomy" id="587"/>
    <lineage>
        <taxon>Bacteria</taxon>
        <taxon>Pseudomonadati</taxon>
        <taxon>Pseudomonadota</taxon>
        <taxon>Gammaproteobacteria</taxon>
        <taxon>Enterobacterales</taxon>
        <taxon>Morganellaceae</taxon>
        <taxon>Providencia</taxon>
    </lineage>
</organism>
<dbReference type="Proteomes" id="UP001155882">
    <property type="component" value="Unassembled WGS sequence"/>
</dbReference>
<accession>A0A2A5Q983</accession>
<dbReference type="InterPro" id="IPR036937">
    <property type="entry name" value="Adhesion_dom_fimbrial_sf"/>
</dbReference>
<dbReference type="SUPFAM" id="SSF49401">
    <property type="entry name" value="Bacterial adhesins"/>
    <property type="match status" value="1"/>
</dbReference>
<evidence type="ECO:0000313" key="4">
    <source>
        <dbReference type="EMBL" id="MDI9092162.1"/>
    </source>
</evidence>
<dbReference type="InterPro" id="IPR008966">
    <property type="entry name" value="Adhesion_dom_sf"/>
</dbReference>
<keyword evidence="1" id="KW-0732">Signal</keyword>
<evidence type="ECO:0000259" key="2">
    <source>
        <dbReference type="Pfam" id="PF00419"/>
    </source>
</evidence>
<dbReference type="AlphaFoldDB" id="A0A2A5Q983"/>
<feature type="signal peptide" evidence="1">
    <location>
        <begin position="1"/>
        <end position="22"/>
    </location>
</feature>
<dbReference type="Proteomes" id="UP001159001">
    <property type="component" value="Unassembled WGS sequence"/>
</dbReference>
<dbReference type="RefSeq" id="WP_036958600.1">
    <property type="nucleotide sequence ID" value="NZ_AP022371.1"/>
</dbReference>
<sequence length="171" mass="18033">MKKILFTILSINLLAMSSHSFAASNITVNFTGNIKAATCNISGGNNIDIDLKRLPIDIFSGAQTGSDWRNFDIHLNNCSSFINQIKLTFAGTADTADTTSLYKNLGTAQNIAVQLQSGDGATPLGNQKILQVPLNGQSDVAIPLRTRAVSMAGNVVAGSISANITATITYL</sequence>
<evidence type="ECO:0000313" key="5">
    <source>
        <dbReference type="EMBL" id="OZS75869.1"/>
    </source>
</evidence>
<name>A0A2A5Q983_PRORE</name>
<dbReference type="GO" id="GO:0009289">
    <property type="term" value="C:pilus"/>
    <property type="evidence" value="ECO:0007669"/>
    <property type="project" value="InterPro"/>
</dbReference>
<evidence type="ECO:0000313" key="3">
    <source>
        <dbReference type="EMBL" id="MBW3114930.1"/>
    </source>
</evidence>
<dbReference type="Pfam" id="PF00419">
    <property type="entry name" value="Fimbrial"/>
    <property type="match status" value="1"/>
</dbReference>
<reference evidence="3" key="2">
    <citation type="submission" date="2021-07" db="EMBL/GenBank/DDBJ databases">
        <authorList>
            <person name="Stanton E."/>
        </authorList>
    </citation>
    <scope>NUCLEOTIDE SEQUENCE</scope>
    <source>
        <strain evidence="3">2021EL-01139</strain>
    </source>
</reference>
<reference evidence="4" key="3">
    <citation type="submission" date="2022-10" db="EMBL/GenBank/DDBJ databases">
        <title>Bacterial isolates recovered from the One Health project in Brazil.</title>
        <authorList>
            <person name="Valiatti T.B."/>
            <person name="Santos F."/>
            <person name="Cayo R."/>
            <person name="Gales A.C."/>
        </authorList>
    </citation>
    <scope>NUCLEOTIDE SEQUENCE</scope>
    <source>
        <strain evidence="4">PVR188</strain>
    </source>
</reference>
<dbReference type="EMBL" id="JAHWLI010000001">
    <property type="protein sequence ID" value="MBW3114930.1"/>
    <property type="molecule type" value="Genomic_DNA"/>
</dbReference>
<dbReference type="InterPro" id="IPR050263">
    <property type="entry name" value="Bact_Fimbrial_Adh_Pro"/>
</dbReference>